<dbReference type="PANTHER" id="PTHR43861">
    <property type="entry name" value="TRANS-ACONITATE 2-METHYLTRANSFERASE-RELATED"/>
    <property type="match status" value="1"/>
</dbReference>
<proteinExistence type="predicted"/>
<protein>
    <submittedName>
        <fullName evidence="1">Malonyl-ACP O-methyltransferase BioC</fullName>
    </submittedName>
</protein>
<comment type="caution">
    <text evidence="1">The sequence shown here is derived from an EMBL/GenBank/DDBJ whole genome shotgun (WGS) entry which is preliminary data.</text>
</comment>
<organism evidence="1 2">
    <name type="scientific">Psychrobacter aestuarii</name>
    <dbReference type="NCBI Taxonomy" id="556327"/>
    <lineage>
        <taxon>Bacteria</taxon>
        <taxon>Pseudomonadati</taxon>
        <taxon>Pseudomonadota</taxon>
        <taxon>Gammaproteobacteria</taxon>
        <taxon>Moraxellales</taxon>
        <taxon>Moraxellaceae</taxon>
        <taxon>Psychrobacter</taxon>
    </lineage>
</organism>
<evidence type="ECO:0000313" key="2">
    <source>
        <dbReference type="Proteomes" id="UP001501787"/>
    </source>
</evidence>
<name>A0ABN0W404_9GAMM</name>
<dbReference type="RefSeq" id="WP_201504459.1">
    <property type="nucleotide sequence ID" value="NZ_BAAAFR010000008.1"/>
</dbReference>
<sequence length="261" mass="28845">MCPAPASMSARKQRIAQHFAHATSYEQHAHIQQHVCQRLLAQIQSRTPARLLEVGAGSGQLTRLLAAHLTATAWHINELNDASRPSLQALLPHAVLHIGDAETIDLGTAYDLIISANAIQWFDQPLSFVTQSAARLNIGGQLLFSTFTPNNFMQIKTLLNQGLHYPSLLEWESVLRSAGLTDIKIQTERFEVPFASPYAVLKHMKLTGVSTNTLDTPFVWNKARLATFTQDYWATFGQVGADNAPYVPLTYEILTVSANKA</sequence>
<dbReference type="CDD" id="cd02440">
    <property type="entry name" value="AdoMet_MTases"/>
    <property type="match status" value="1"/>
</dbReference>
<dbReference type="Proteomes" id="UP001501787">
    <property type="component" value="Unassembled WGS sequence"/>
</dbReference>
<reference evidence="1 2" key="1">
    <citation type="journal article" date="2019" name="Int. J. Syst. Evol. Microbiol.">
        <title>The Global Catalogue of Microorganisms (GCM) 10K type strain sequencing project: providing services to taxonomists for standard genome sequencing and annotation.</title>
        <authorList>
            <consortium name="The Broad Institute Genomics Platform"/>
            <consortium name="The Broad Institute Genome Sequencing Center for Infectious Disease"/>
            <person name="Wu L."/>
            <person name="Ma J."/>
        </authorList>
    </citation>
    <scope>NUCLEOTIDE SEQUENCE [LARGE SCALE GENOMIC DNA]</scope>
    <source>
        <strain evidence="1 2">JCM 16343</strain>
    </source>
</reference>
<dbReference type="InterPro" id="IPR029063">
    <property type="entry name" value="SAM-dependent_MTases_sf"/>
</dbReference>
<keyword evidence="2" id="KW-1185">Reference proteome</keyword>
<gene>
    <name evidence="1" type="primary">bioC</name>
    <name evidence="1" type="ORF">GCM10009129_22860</name>
</gene>
<dbReference type="Gene3D" id="3.40.50.150">
    <property type="entry name" value="Vaccinia Virus protein VP39"/>
    <property type="match status" value="1"/>
</dbReference>
<accession>A0ABN0W404</accession>
<dbReference type="SUPFAM" id="SSF53335">
    <property type="entry name" value="S-adenosyl-L-methionine-dependent methyltransferases"/>
    <property type="match status" value="1"/>
</dbReference>
<evidence type="ECO:0000313" key="1">
    <source>
        <dbReference type="EMBL" id="GAA0324483.1"/>
    </source>
</evidence>
<dbReference type="EMBL" id="BAAAFR010000008">
    <property type="protein sequence ID" value="GAA0324483.1"/>
    <property type="molecule type" value="Genomic_DNA"/>
</dbReference>
<dbReference type="Pfam" id="PF13489">
    <property type="entry name" value="Methyltransf_23"/>
    <property type="match status" value="1"/>
</dbReference>